<dbReference type="AlphaFoldDB" id="A0A3R7P818"/>
<name>A0A3R7P818_PENVA</name>
<sequence length="430" mass="45849">MKAGPREHQRRRSNTVFIVQVYCARVARPLPPLPFSLPLPCSPLVSTPPLLAPPPLFSLVSPLPLASPLPCSPLVSTLLLHSLLAPLPVLPWSHTPPPLPCSPWSPPSPPPRSPLPVLPPRSPLPVLPPSLLPSFLPSPLPLGFFHSFPSYHQPPPLHSPPLPTCPLIQRATRHDSTQSASSGEKCAPLPFLAASPISCECRPSLAFLPHPPLPFPSFLLSFSLSLLLATFHSPVYLFLTSFDPFPFAPSPSFSHFSSLAPSPHPSPNRLFPLLPLPISAHLPPFFYLPSSIALNLLSPPILPIVPPSSPTLISLLPSLNRPSFPTSPISPHFPLPLQLSLPLISPPSISTLPTSPSPSLPRTPSFPSTPPPRPSLPTTPPLPRPSLPPSPLPSTPPPLPRPSPSPSLLPSASPLPQTRPGAKRALEPEG</sequence>
<evidence type="ECO:0000313" key="3">
    <source>
        <dbReference type="Proteomes" id="UP000283509"/>
    </source>
</evidence>
<evidence type="ECO:0000256" key="1">
    <source>
        <dbReference type="SAM" id="MobiDB-lite"/>
    </source>
</evidence>
<gene>
    <name evidence="2" type="ORF">C7M84_018630</name>
</gene>
<dbReference type="STRING" id="6689.A0A3R7P818"/>
<feature type="compositionally biased region" description="Pro residues" evidence="1">
    <location>
        <begin position="367"/>
        <end position="407"/>
    </location>
</feature>
<feature type="region of interest" description="Disordered" evidence="1">
    <location>
        <begin position="348"/>
        <end position="430"/>
    </location>
</feature>
<dbReference type="Proteomes" id="UP000283509">
    <property type="component" value="Unassembled WGS sequence"/>
</dbReference>
<keyword evidence="3" id="KW-1185">Reference proteome</keyword>
<organism evidence="2 3">
    <name type="scientific">Penaeus vannamei</name>
    <name type="common">Whiteleg shrimp</name>
    <name type="synonym">Litopenaeus vannamei</name>
    <dbReference type="NCBI Taxonomy" id="6689"/>
    <lineage>
        <taxon>Eukaryota</taxon>
        <taxon>Metazoa</taxon>
        <taxon>Ecdysozoa</taxon>
        <taxon>Arthropoda</taxon>
        <taxon>Crustacea</taxon>
        <taxon>Multicrustacea</taxon>
        <taxon>Malacostraca</taxon>
        <taxon>Eumalacostraca</taxon>
        <taxon>Eucarida</taxon>
        <taxon>Decapoda</taxon>
        <taxon>Dendrobranchiata</taxon>
        <taxon>Penaeoidea</taxon>
        <taxon>Penaeidae</taxon>
        <taxon>Penaeus</taxon>
    </lineage>
</organism>
<reference evidence="2 3" key="2">
    <citation type="submission" date="2019-01" db="EMBL/GenBank/DDBJ databases">
        <title>The decoding of complex shrimp genome reveals the adaptation for benthos swimmer, frequently molting mechanism and breeding impact on genome.</title>
        <authorList>
            <person name="Sun Y."/>
            <person name="Gao Y."/>
            <person name="Yu Y."/>
        </authorList>
    </citation>
    <scope>NUCLEOTIDE SEQUENCE [LARGE SCALE GENOMIC DNA]</scope>
    <source>
        <tissue evidence="2">Muscle</tissue>
    </source>
</reference>
<evidence type="ECO:0000313" key="2">
    <source>
        <dbReference type="EMBL" id="ROT63482.1"/>
    </source>
</evidence>
<accession>A0A3R7P818</accession>
<comment type="caution">
    <text evidence="2">The sequence shown here is derived from an EMBL/GenBank/DDBJ whole genome shotgun (WGS) entry which is preliminary data.</text>
</comment>
<reference evidence="2 3" key="1">
    <citation type="submission" date="2018-04" db="EMBL/GenBank/DDBJ databases">
        <authorList>
            <person name="Zhang X."/>
            <person name="Yuan J."/>
            <person name="Li F."/>
            <person name="Xiang J."/>
        </authorList>
    </citation>
    <scope>NUCLEOTIDE SEQUENCE [LARGE SCALE GENOMIC DNA]</scope>
    <source>
        <tissue evidence="2">Muscle</tissue>
    </source>
</reference>
<proteinExistence type="predicted"/>
<dbReference type="EMBL" id="QCYY01003435">
    <property type="protein sequence ID" value="ROT63482.1"/>
    <property type="molecule type" value="Genomic_DNA"/>
</dbReference>
<protein>
    <submittedName>
        <fullName evidence="2">Uncharacterized protein</fullName>
    </submittedName>
</protein>